<dbReference type="OrthoDB" id="423143at2"/>
<dbReference type="RefSeq" id="WP_073594856.1">
    <property type="nucleotide sequence ID" value="NZ_MRCE01000017.1"/>
</dbReference>
<dbReference type="AlphaFoldDB" id="A0A1U7IGP8"/>
<protein>
    <recommendedName>
        <fullName evidence="4">DUF2808 domain-containing protein</fullName>
    </recommendedName>
</protein>
<proteinExistence type="predicted"/>
<name>A0A1U7IGP8_9CYAN</name>
<evidence type="ECO:0000313" key="3">
    <source>
        <dbReference type="Proteomes" id="UP000185860"/>
    </source>
</evidence>
<evidence type="ECO:0000256" key="1">
    <source>
        <dbReference type="SAM" id="SignalP"/>
    </source>
</evidence>
<dbReference type="InterPro" id="IPR021256">
    <property type="entry name" value="DUF2808"/>
</dbReference>
<keyword evidence="1" id="KW-0732">Signal</keyword>
<dbReference type="Proteomes" id="UP000185860">
    <property type="component" value="Unassembled WGS sequence"/>
</dbReference>
<accession>A0A1U7IGP8</accession>
<feature type="signal peptide" evidence="1">
    <location>
        <begin position="1"/>
        <end position="24"/>
    </location>
</feature>
<evidence type="ECO:0000313" key="2">
    <source>
        <dbReference type="EMBL" id="OKH36175.1"/>
    </source>
</evidence>
<dbReference type="STRING" id="454136.NIES2119_17825"/>
<comment type="caution">
    <text evidence="2">The sequence shown here is derived from an EMBL/GenBank/DDBJ whole genome shotgun (WGS) entry which is preliminary data.</text>
</comment>
<gene>
    <name evidence="2" type="ORF">NIES2119_17825</name>
</gene>
<feature type="chain" id="PRO_5013341487" description="DUF2808 domain-containing protein" evidence="1">
    <location>
        <begin position="25"/>
        <end position="159"/>
    </location>
</feature>
<organism evidence="2 3">
    <name type="scientific">[Phormidium ambiguum] IAM M-71</name>
    <dbReference type="NCBI Taxonomy" id="454136"/>
    <lineage>
        <taxon>Bacteria</taxon>
        <taxon>Bacillati</taxon>
        <taxon>Cyanobacteriota</taxon>
        <taxon>Cyanophyceae</taxon>
        <taxon>Oscillatoriophycideae</taxon>
        <taxon>Aerosakkonematales</taxon>
        <taxon>Aerosakkonemataceae</taxon>
        <taxon>Floridanema</taxon>
    </lineage>
</organism>
<reference evidence="2 3" key="1">
    <citation type="submission" date="2016-11" db="EMBL/GenBank/DDBJ databases">
        <title>Draft Genome Sequences of Nine Cyanobacterial Strains from Diverse Habitats.</title>
        <authorList>
            <person name="Zhu T."/>
            <person name="Hou S."/>
            <person name="Lu X."/>
            <person name="Hess W.R."/>
        </authorList>
    </citation>
    <scope>NUCLEOTIDE SEQUENCE [LARGE SCALE GENOMIC DNA]</scope>
    <source>
        <strain evidence="2 3">IAM M-71</strain>
    </source>
</reference>
<sequence length="159" mass="17246">MKRTLVYTVAFSLVAAALIPAAWATGRPNDAKVSHLVDSTVYPDSATVQNATHQFEVHVQGKALSELSIDLPEEVSITNGIEVKNKSGQKIPATVSINDRKATVVFSQPVAPETMLSVSLQGVQTPGYDQTWLYRFYAKKVGLTAEIPLGTARIQTYRG</sequence>
<dbReference type="Pfam" id="PF10989">
    <property type="entry name" value="DUF2808"/>
    <property type="match status" value="1"/>
</dbReference>
<dbReference type="EMBL" id="MRCE01000017">
    <property type="protein sequence ID" value="OKH36175.1"/>
    <property type="molecule type" value="Genomic_DNA"/>
</dbReference>
<evidence type="ECO:0008006" key="4">
    <source>
        <dbReference type="Google" id="ProtNLM"/>
    </source>
</evidence>